<feature type="domain" description="Zinc finger-XS" evidence="7">
    <location>
        <begin position="158"/>
        <end position="200"/>
    </location>
</feature>
<dbReference type="Pfam" id="PF03470">
    <property type="entry name" value="zf-XS"/>
    <property type="match status" value="5"/>
</dbReference>
<evidence type="ECO:0000259" key="7">
    <source>
        <dbReference type="Pfam" id="PF03470"/>
    </source>
</evidence>
<dbReference type="GO" id="GO:0080188">
    <property type="term" value="P:gene silencing by siRNA-directed DNA methylation"/>
    <property type="evidence" value="ECO:0007669"/>
    <property type="project" value="InterPro"/>
</dbReference>
<feature type="domain" description="XS" evidence="5">
    <location>
        <begin position="627"/>
        <end position="738"/>
    </location>
</feature>
<dbReference type="InterPro" id="IPR045177">
    <property type="entry name" value="FDM1-5/IDN2"/>
</dbReference>
<evidence type="ECO:0000313" key="8">
    <source>
        <dbReference type="EMBL" id="QCE01232.1"/>
    </source>
</evidence>
<dbReference type="AlphaFoldDB" id="A0A4D6MKV6"/>
<keyword evidence="2" id="KW-0943">RNA-mediated gene silencing</keyword>
<evidence type="ECO:0000256" key="4">
    <source>
        <dbReference type="SAM" id="MobiDB-lite"/>
    </source>
</evidence>
<evidence type="ECO:0000259" key="5">
    <source>
        <dbReference type="Pfam" id="PF03468"/>
    </source>
</evidence>
<dbReference type="InterPro" id="IPR005381">
    <property type="entry name" value="Znf-XS_domain"/>
</dbReference>
<sequence length="1150" mass="132365">MVQCSNKDIDTSTSQPSWWYVDISYQELKKGTYKVKNSDETFICPYCPERKQDYKYRELLNHASGVGRSSSEKRTAKEKANHLALVKYLEKDLAYLDGTSKPADKGVKLFNPGETVMSQFSSKDTDTSQISWWYVDTSYEELKKGSYNVKTSDVTFICPYCPRRKQDYLYRELLEHAYMVGRSSSEKKSARERANHLALVKYLENDLIIVDGLSEPVDKGTKLSSGQPEIAQCSNKETGTSASPPINWWYVDKFYKELKKGNHIVQSSDETFSCPYCPKKKKQDYVYRELFDHASGVGQSTSQKRNFREKATHLALMKYLKNDLMHLSDSSKSVNEGNHPVTRVDQSSSQERRVKEDVTHMTLAKDLKKDVMNVRGSSSKPVNEGTIIISPGKTAIGCCSDKDSNMSSSQIGRYVDKFYEELKMGRHCVKTSDETFTCPYCPNKKINRDYVYREILEHASGVGQSRSQKRSFIERANHLALEKYLKKDVMNVGASFPSKPMDQGTITATPGETVTGHYSHKDNNIRATQISGWYVHKSYEALKKGSHIVKTSEMTFSCPYCPNKKRKRDYVFREILEHASGVGQSISQKRSATEKANHLALMKYLEMDLMNVDGTPKTADKGNILFEEQFVWPWTGILVNIPTGQTEDGRCVGETGSKLRDEHRIRGFNPCRVRTLSDIRGHSGTAVMEFNKDWTGLANALAFERAYELDHHGKKDWLANTEQKSGIYAWIARADDYKTNNIIGEQLQKMGDIQTISELMKEEARIHDKLVSCLNNTLQVKKKRLMEMEVKYNETSRRMEIVMGEIDKLTQDHNQEMKKIQSSATQHFQNIFNGHERLKLQLESQKRELELRRIELEKREAHNESESKKLEEEIMENALKNSSLEMAVLEQQKAGENIWKLAADQKRQKEHLRHKIIRLEKQLEVKQKLELEIQQLKGKLNVMQYIEEDEDSEVLNKVDALHKHLREKEQSLRDLDALNQTLIIKERQSNDELQEARKELINGIKEISCRAGVGVKRMGELDIRPFLEAMKKKYNDEDAEERASELCSLWDEYIKDPGWHPFKITIIEGKDQEIIDNEDEKLKALKNEFGEGVYKAVVTALTEINTYNPSGRYTTSELWNYEEGKRATLQDGVKLLLMQYKLSKQKRGTV</sequence>
<gene>
    <name evidence="8" type="ORF">DEO72_LG7g2527</name>
</gene>
<dbReference type="InterPro" id="IPR005379">
    <property type="entry name" value="FDM1-5/IDN2_XH"/>
</dbReference>
<feature type="domain" description="Zinc finger-XS" evidence="7">
    <location>
        <begin position="274"/>
        <end position="316"/>
    </location>
</feature>
<evidence type="ECO:0000256" key="1">
    <source>
        <dbReference type="ARBA" id="ARBA00023054"/>
    </source>
</evidence>
<protein>
    <recommendedName>
        <fullName evidence="10">Protein INVOLVED IN DE NOVO 2</fullName>
    </recommendedName>
</protein>
<feature type="domain" description="Factor of DNA methylation 1-5/IDN2" evidence="6">
    <location>
        <begin position="1016"/>
        <end position="1146"/>
    </location>
</feature>
<dbReference type="PANTHER" id="PTHR21596:SF65">
    <property type="entry name" value="PROTEIN INVOLVED IN DE NOVO 2-RELATED"/>
    <property type="match status" value="1"/>
</dbReference>
<evidence type="ECO:0000259" key="6">
    <source>
        <dbReference type="Pfam" id="PF03469"/>
    </source>
</evidence>
<proteinExistence type="predicted"/>
<dbReference type="Pfam" id="PF03468">
    <property type="entry name" value="XS"/>
    <property type="match status" value="1"/>
</dbReference>
<reference evidence="8 9" key="1">
    <citation type="submission" date="2019-04" db="EMBL/GenBank/DDBJ databases">
        <title>An improved genome assembly and genetic linkage map for asparagus bean, Vigna unguiculata ssp. sesquipedialis.</title>
        <authorList>
            <person name="Xia Q."/>
            <person name="Zhang R."/>
            <person name="Dong Y."/>
        </authorList>
    </citation>
    <scope>NUCLEOTIDE SEQUENCE [LARGE SCALE GENOMIC DNA]</scope>
    <source>
        <tissue evidence="8">Leaf</tissue>
    </source>
</reference>
<dbReference type="Proteomes" id="UP000501690">
    <property type="component" value="Linkage Group LG7"/>
</dbReference>
<evidence type="ECO:0000256" key="2">
    <source>
        <dbReference type="ARBA" id="ARBA00023158"/>
    </source>
</evidence>
<dbReference type="Pfam" id="PF03469">
    <property type="entry name" value="XH"/>
    <property type="match status" value="1"/>
</dbReference>
<feature type="region of interest" description="Disordered" evidence="4">
    <location>
        <begin position="220"/>
        <end position="240"/>
    </location>
</feature>
<feature type="coiled-coil region" evidence="3">
    <location>
        <begin position="832"/>
        <end position="1010"/>
    </location>
</feature>
<keyword evidence="9" id="KW-1185">Reference proteome</keyword>
<dbReference type="Gene3D" id="3.30.70.2890">
    <property type="entry name" value="XS domain"/>
    <property type="match status" value="1"/>
</dbReference>
<evidence type="ECO:0000313" key="9">
    <source>
        <dbReference type="Proteomes" id="UP000501690"/>
    </source>
</evidence>
<feature type="region of interest" description="Disordered" evidence="4">
    <location>
        <begin position="330"/>
        <end position="356"/>
    </location>
</feature>
<feature type="domain" description="Zinc finger-XS" evidence="7">
    <location>
        <begin position="438"/>
        <end position="482"/>
    </location>
</feature>
<organism evidence="8 9">
    <name type="scientific">Vigna unguiculata</name>
    <name type="common">Cowpea</name>
    <dbReference type="NCBI Taxonomy" id="3917"/>
    <lineage>
        <taxon>Eukaryota</taxon>
        <taxon>Viridiplantae</taxon>
        <taxon>Streptophyta</taxon>
        <taxon>Embryophyta</taxon>
        <taxon>Tracheophyta</taxon>
        <taxon>Spermatophyta</taxon>
        <taxon>Magnoliopsida</taxon>
        <taxon>eudicotyledons</taxon>
        <taxon>Gunneridae</taxon>
        <taxon>Pentapetalae</taxon>
        <taxon>rosids</taxon>
        <taxon>fabids</taxon>
        <taxon>Fabales</taxon>
        <taxon>Fabaceae</taxon>
        <taxon>Papilionoideae</taxon>
        <taxon>50 kb inversion clade</taxon>
        <taxon>NPAAA clade</taxon>
        <taxon>indigoferoid/millettioid clade</taxon>
        <taxon>Phaseoleae</taxon>
        <taxon>Vigna</taxon>
    </lineage>
</organism>
<feature type="domain" description="Zinc finger-XS" evidence="7">
    <location>
        <begin position="558"/>
        <end position="601"/>
    </location>
</feature>
<dbReference type="CDD" id="cd12266">
    <property type="entry name" value="RRM_like_XS"/>
    <property type="match status" value="1"/>
</dbReference>
<evidence type="ECO:0008006" key="10">
    <source>
        <dbReference type="Google" id="ProtNLM"/>
    </source>
</evidence>
<dbReference type="InterPro" id="IPR038588">
    <property type="entry name" value="XS_domain_sf"/>
</dbReference>
<dbReference type="PANTHER" id="PTHR21596">
    <property type="entry name" value="RIBONUCLEASE P SUBUNIT P38"/>
    <property type="match status" value="1"/>
</dbReference>
<keyword evidence="1 3" id="KW-0175">Coiled coil</keyword>
<accession>A0A4D6MKV6</accession>
<dbReference type="EMBL" id="CP039351">
    <property type="protein sequence ID" value="QCE01232.1"/>
    <property type="molecule type" value="Genomic_DNA"/>
</dbReference>
<dbReference type="InterPro" id="IPR005380">
    <property type="entry name" value="XS_domain"/>
</dbReference>
<name>A0A4D6MKV6_VIGUN</name>
<evidence type="ECO:0000256" key="3">
    <source>
        <dbReference type="SAM" id="Coils"/>
    </source>
</evidence>
<feature type="compositionally biased region" description="Polar residues" evidence="4">
    <location>
        <begin position="222"/>
        <end position="240"/>
    </location>
</feature>
<feature type="domain" description="Zinc finger-XS" evidence="7">
    <location>
        <begin position="44"/>
        <end position="86"/>
    </location>
</feature>